<dbReference type="HOGENOM" id="CLU_019141_4_0_1"/>
<dbReference type="AlphaFoldDB" id="A0A067N5S3"/>
<dbReference type="GO" id="GO:0051118">
    <property type="term" value="F:glucan endo-1,3-alpha-glucosidase activity"/>
    <property type="evidence" value="ECO:0007669"/>
    <property type="project" value="InterPro"/>
</dbReference>
<keyword evidence="2" id="KW-1185">Reference proteome</keyword>
<keyword evidence="1" id="KW-0378">Hydrolase</keyword>
<evidence type="ECO:0000313" key="1">
    <source>
        <dbReference type="EMBL" id="KDQ19482.1"/>
    </source>
</evidence>
<protein>
    <submittedName>
        <fullName evidence="1">Glycoside hydrolase family 71 protein</fullName>
    </submittedName>
</protein>
<organism evidence="1 2">
    <name type="scientific">Botryobasidium botryosum (strain FD-172 SS1)</name>
    <dbReference type="NCBI Taxonomy" id="930990"/>
    <lineage>
        <taxon>Eukaryota</taxon>
        <taxon>Fungi</taxon>
        <taxon>Dikarya</taxon>
        <taxon>Basidiomycota</taxon>
        <taxon>Agaricomycotina</taxon>
        <taxon>Agaricomycetes</taxon>
        <taxon>Cantharellales</taxon>
        <taxon>Botryobasidiaceae</taxon>
        <taxon>Botryobasidium</taxon>
    </lineage>
</organism>
<dbReference type="OrthoDB" id="3257981at2759"/>
<reference evidence="2" key="1">
    <citation type="journal article" date="2014" name="Proc. Natl. Acad. Sci. U.S.A.">
        <title>Extensive sampling of basidiomycete genomes demonstrates inadequacy of the white-rot/brown-rot paradigm for wood decay fungi.</title>
        <authorList>
            <person name="Riley R."/>
            <person name="Salamov A.A."/>
            <person name="Brown D.W."/>
            <person name="Nagy L.G."/>
            <person name="Floudas D."/>
            <person name="Held B.W."/>
            <person name="Levasseur A."/>
            <person name="Lombard V."/>
            <person name="Morin E."/>
            <person name="Otillar R."/>
            <person name="Lindquist E.A."/>
            <person name="Sun H."/>
            <person name="LaButti K.M."/>
            <person name="Schmutz J."/>
            <person name="Jabbour D."/>
            <person name="Luo H."/>
            <person name="Baker S.E."/>
            <person name="Pisabarro A.G."/>
            <person name="Walton J.D."/>
            <person name="Blanchette R.A."/>
            <person name="Henrissat B."/>
            <person name="Martin F."/>
            <person name="Cullen D."/>
            <person name="Hibbett D.S."/>
            <person name="Grigoriev I.V."/>
        </authorList>
    </citation>
    <scope>NUCLEOTIDE SEQUENCE [LARGE SCALE GENOMIC DNA]</scope>
    <source>
        <strain evidence="2">FD-172 SS1</strain>
    </source>
</reference>
<proteinExistence type="predicted"/>
<dbReference type="Gene3D" id="3.20.20.80">
    <property type="entry name" value="Glycosidases"/>
    <property type="match status" value="1"/>
</dbReference>
<dbReference type="CDD" id="cd11577">
    <property type="entry name" value="GH71"/>
    <property type="match status" value="1"/>
</dbReference>
<dbReference type="STRING" id="930990.A0A067N5S3"/>
<dbReference type="Proteomes" id="UP000027195">
    <property type="component" value="Unassembled WGS sequence"/>
</dbReference>
<gene>
    <name evidence="1" type="ORF">BOTBODRAFT_440144</name>
</gene>
<sequence>MVGNTYPYTKDDWKRDINLAADRGIDGFALNAGRDDWQPARVADAYQAARETGRNFKLFMSFDMSSFPCGSAGDANILRSYINNYSGHPNQAFLRGKVLVTTFAGESCSFGQGGLNNAWNYAVKNGVNAAITFIPSFMIDPGQFGGLSVMDGDFNWNGGWPMGNWDINFDFDNGHLNNLGGRAFIASATPAFFTHYGPDTYNKNWIYRSDNWLFNNRWEQIIQQRNRIDAVEIVSWNDYGESHYIGPIAGAQPNSQAWVNGFDHQAWLDMVAYYITAFKTGSYPAVTKDRVFLWSRPHPKNANAPDHVARPNNWEWTDDNLYAVVFATGSGSLTLSIGSSSSTTNVGAGVTKIKLPLSPGSPRARLTTSRGTVDFAPSNFNVVSNPSVYNFNYFVAASPA</sequence>
<dbReference type="EMBL" id="KL198019">
    <property type="protein sequence ID" value="KDQ19482.1"/>
    <property type="molecule type" value="Genomic_DNA"/>
</dbReference>
<evidence type="ECO:0000313" key="2">
    <source>
        <dbReference type="Proteomes" id="UP000027195"/>
    </source>
</evidence>
<dbReference type="InterPro" id="IPR005197">
    <property type="entry name" value="Glyco_hydro_71"/>
</dbReference>
<name>A0A067N5S3_BOTB1</name>
<dbReference type="InParanoid" id="A0A067N5S3"/>
<accession>A0A067N5S3</accession>
<dbReference type="Pfam" id="PF03659">
    <property type="entry name" value="Glyco_hydro_71"/>
    <property type="match status" value="1"/>
</dbReference>